<comment type="caution">
    <text evidence="2">The sequence shown here is derived from an EMBL/GenBank/DDBJ whole genome shotgun (WGS) entry which is preliminary data.</text>
</comment>
<dbReference type="PANTHER" id="PTHR34554:SF1">
    <property type="entry name" value="ALANINE-TRNA LIGASE"/>
    <property type="match status" value="1"/>
</dbReference>
<dbReference type="AlphaFoldDB" id="A0AAD5CX77"/>
<organism evidence="2 3">
    <name type="scientific">Ambrosia artemisiifolia</name>
    <name type="common">Common ragweed</name>
    <dbReference type="NCBI Taxonomy" id="4212"/>
    <lineage>
        <taxon>Eukaryota</taxon>
        <taxon>Viridiplantae</taxon>
        <taxon>Streptophyta</taxon>
        <taxon>Embryophyta</taxon>
        <taxon>Tracheophyta</taxon>
        <taxon>Spermatophyta</taxon>
        <taxon>Magnoliopsida</taxon>
        <taxon>eudicotyledons</taxon>
        <taxon>Gunneridae</taxon>
        <taxon>Pentapetalae</taxon>
        <taxon>asterids</taxon>
        <taxon>campanulids</taxon>
        <taxon>Asterales</taxon>
        <taxon>Asteraceae</taxon>
        <taxon>Asteroideae</taxon>
        <taxon>Heliantheae alliance</taxon>
        <taxon>Heliantheae</taxon>
        <taxon>Ambrosia</taxon>
    </lineage>
</organism>
<dbReference type="InterPro" id="IPR053284">
    <property type="entry name" value="RGS1-HXK1_interactor"/>
</dbReference>
<protein>
    <submittedName>
        <fullName evidence="2">Uncharacterized protein</fullName>
    </submittedName>
</protein>
<keyword evidence="3" id="KW-1185">Reference proteome</keyword>
<feature type="non-terminal residue" evidence="2">
    <location>
        <position position="260"/>
    </location>
</feature>
<dbReference type="EMBL" id="JAMZMK010006496">
    <property type="protein sequence ID" value="KAI7748624.1"/>
    <property type="molecule type" value="Genomic_DNA"/>
</dbReference>
<reference evidence="2" key="1">
    <citation type="submission" date="2022-06" db="EMBL/GenBank/DDBJ databases">
        <title>Uncovering the hologenomic basis of an extraordinary plant invasion.</title>
        <authorList>
            <person name="Bieker V.C."/>
            <person name="Martin M.D."/>
            <person name="Gilbert T."/>
            <person name="Hodgins K."/>
            <person name="Battlay P."/>
            <person name="Petersen B."/>
            <person name="Wilson J."/>
        </authorList>
    </citation>
    <scope>NUCLEOTIDE SEQUENCE</scope>
    <source>
        <strain evidence="2">AA19_3_7</strain>
        <tissue evidence="2">Leaf</tissue>
    </source>
</reference>
<name>A0AAD5CX77_AMBAR</name>
<sequence length="260" mass="29050">MEELPENKSPPPPSSSEVDIGVLEKVKPIAGDSAADWVDYAIQQAVIAQKTLAETLESTVTVTKSRIDQIKSTSTAHLYMTIESLKDLKSDYYVYEDIVFDKIKEGVYFTASHPFATSGLVFGLGILAQKRTRRSLYYSTLRLFSNDEAMLAKANAKVQKLRESVRTLTEERKQLEKLSLGAEVELKRARTKLRQAGKQIQGVINSGYKIERQAVGLKDILSELPKRDASGFRSEVSQLASQAKHERRVLNKEVARCAGR</sequence>
<dbReference type="Proteomes" id="UP001206925">
    <property type="component" value="Unassembled WGS sequence"/>
</dbReference>
<evidence type="ECO:0000313" key="2">
    <source>
        <dbReference type="EMBL" id="KAI7748624.1"/>
    </source>
</evidence>
<proteinExistence type="predicted"/>
<gene>
    <name evidence="2" type="ORF">M8C21_012424</name>
</gene>
<keyword evidence="1" id="KW-0175">Coiled coil</keyword>
<evidence type="ECO:0000256" key="1">
    <source>
        <dbReference type="SAM" id="Coils"/>
    </source>
</evidence>
<evidence type="ECO:0000313" key="3">
    <source>
        <dbReference type="Proteomes" id="UP001206925"/>
    </source>
</evidence>
<accession>A0AAD5CX77</accession>
<dbReference type="PANTHER" id="PTHR34554">
    <property type="entry name" value="RGS1-HXK1-INTERACTING PROTEIN 1"/>
    <property type="match status" value="1"/>
</dbReference>
<feature type="coiled-coil region" evidence="1">
    <location>
        <begin position="151"/>
        <end position="192"/>
    </location>
</feature>